<evidence type="ECO:0000313" key="2">
    <source>
        <dbReference type="Proteomes" id="UP000826195"/>
    </source>
</evidence>
<name>A0AAV7J509_COTGL</name>
<dbReference type="EMBL" id="JAHXZJ010000001">
    <property type="protein sequence ID" value="KAH0566783.1"/>
    <property type="molecule type" value="Genomic_DNA"/>
</dbReference>
<accession>A0AAV7J509</accession>
<organism evidence="1 2">
    <name type="scientific">Cotesia glomerata</name>
    <name type="common">Lepidopteran parasitic wasp</name>
    <name type="synonym">Apanteles glomeratus</name>
    <dbReference type="NCBI Taxonomy" id="32391"/>
    <lineage>
        <taxon>Eukaryota</taxon>
        <taxon>Metazoa</taxon>
        <taxon>Ecdysozoa</taxon>
        <taxon>Arthropoda</taxon>
        <taxon>Hexapoda</taxon>
        <taxon>Insecta</taxon>
        <taxon>Pterygota</taxon>
        <taxon>Neoptera</taxon>
        <taxon>Endopterygota</taxon>
        <taxon>Hymenoptera</taxon>
        <taxon>Apocrita</taxon>
        <taxon>Ichneumonoidea</taxon>
        <taxon>Braconidae</taxon>
        <taxon>Microgastrinae</taxon>
        <taxon>Cotesia</taxon>
    </lineage>
</organism>
<proteinExistence type="predicted"/>
<dbReference type="AlphaFoldDB" id="A0AAV7J509"/>
<gene>
    <name evidence="1" type="ORF">KQX54_004186</name>
</gene>
<comment type="caution">
    <text evidence="1">The sequence shown here is derived from an EMBL/GenBank/DDBJ whole genome shotgun (WGS) entry which is preliminary data.</text>
</comment>
<dbReference type="Proteomes" id="UP000826195">
    <property type="component" value="Unassembled WGS sequence"/>
</dbReference>
<reference evidence="1 2" key="1">
    <citation type="journal article" date="2021" name="J. Hered.">
        <title>A chromosome-level genome assembly of the parasitoid wasp, Cotesia glomerata (Hymenoptera: Braconidae).</title>
        <authorList>
            <person name="Pinto B.J."/>
            <person name="Weis J.J."/>
            <person name="Gamble T."/>
            <person name="Ode P.J."/>
            <person name="Paul R."/>
            <person name="Zaspel J.M."/>
        </authorList>
    </citation>
    <scope>NUCLEOTIDE SEQUENCE [LARGE SCALE GENOMIC DNA]</scope>
    <source>
        <strain evidence="1">CgM1</strain>
    </source>
</reference>
<keyword evidence="2" id="KW-1185">Reference proteome</keyword>
<sequence>MLSDSAGYRIAMAKPMQIGSLSSKKIKLAIPIIGSLHTNGSTAVVHTLAQSQSKSSPELVSRNVDIAVDVLADYAKPYNEKIRESQGFLNAPLHLEYSATTQSPKCSAVLSISISMRRSRSNIQNPQPDPLNLLLTLEFLQPDKDLT</sequence>
<evidence type="ECO:0000313" key="1">
    <source>
        <dbReference type="EMBL" id="KAH0566783.1"/>
    </source>
</evidence>
<protein>
    <submittedName>
        <fullName evidence="1">Uncharacterized protein</fullName>
    </submittedName>
</protein>